<name>A0A2A6BC84_PRIPA</name>
<keyword evidence="2" id="KW-1185">Reference proteome</keyword>
<dbReference type="Proteomes" id="UP000005239">
    <property type="component" value="Unassembled WGS sequence"/>
</dbReference>
<protein>
    <submittedName>
        <fullName evidence="1">Uncharacterized protein</fullName>
    </submittedName>
</protein>
<evidence type="ECO:0000313" key="2">
    <source>
        <dbReference type="Proteomes" id="UP000005239"/>
    </source>
</evidence>
<proteinExistence type="predicted"/>
<organism evidence="1 2">
    <name type="scientific">Pristionchus pacificus</name>
    <name type="common">Parasitic nematode worm</name>
    <dbReference type="NCBI Taxonomy" id="54126"/>
    <lineage>
        <taxon>Eukaryota</taxon>
        <taxon>Metazoa</taxon>
        <taxon>Ecdysozoa</taxon>
        <taxon>Nematoda</taxon>
        <taxon>Chromadorea</taxon>
        <taxon>Rhabditida</taxon>
        <taxon>Rhabditina</taxon>
        <taxon>Diplogasteromorpha</taxon>
        <taxon>Diplogasteroidea</taxon>
        <taxon>Neodiplogasteridae</taxon>
        <taxon>Pristionchus</taxon>
    </lineage>
</organism>
<dbReference type="AlphaFoldDB" id="A0A2A6BC84"/>
<reference evidence="1" key="2">
    <citation type="submission" date="2022-06" db="UniProtKB">
        <authorList>
            <consortium name="EnsemblMetazoa"/>
        </authorList>
    </citation>
    <scope>IDENTIFICATION</scope>
    <source>
        <strain evidence="1">PS312</strain>
    </source>
</reference>
<dbReference type="EnsemblMetazoa" id="PPA21890.1">
    <property type="protein sequence ID" value="PPA21890.1"/>
    <property type="gene ID" value="WBGene00111444"/>
</dbReference>
<gene>
    <name evidence="1" type="primary">WBGene00111444</name>
</gene>
<accession>A0A8R1YGD7</accession>
<evidence type="ECO:0000313" key="1">
    <source>
        <dbReference type="EnsemblMetazoa" id="PPA21890.1"/>
    </source>
</evidence>
<sequence>MSTNPLASDKNEYSLLKEEDTSLNNLFNMWCSYFSGLLAILQMVYGIGLVLFFFLSFDVNYEKWEIPLSMVLTMVFTGFIVQASALLIIVGHIKRNSQYVYMGCIFPFLECSRTSYIVFKRVYEVIFEDRGRGPFFLISLVFHFKTASIIEKDDENEE</sequence>
<accession>A0A2A6BC84</accession>
<reference evidence="2" key="1">
    <citation type="journal article" date="2008" name="Nat. Genet.">
        <title>The Pristionchus pacificus genome provides a unique perspective on nematode lifestyle and parasitism.</title>
        <authorList>
            <person name="Dieterich C."/>
            <person name="Clifton S.W."/>
            <person name="Schuster L.N."/>
            <person name="Chinwalla A."/>
            <person name="Delehaunty K."/>
            <person name="Dinkelacker I."/>
            <person name="Fulton L."/>
            <person name="Fulton R."/>
            <person name="Godfrey J."/>
            <person name="Minx P."/>
            <person name="Mitreva M."/>
            <person name="Roeseler W."/>
            <person name="Tian H."/>
            <person name="Witte H."/>
            <person name="Yang S.P."/>
            <person name="Wilson R.K."/>
            <person name="Sommer R.J."/>
        </authorList>
    </citation>
    <scope>NUCLEOTIDE SEQUENCE [LARGE SCALE GENOMIC DNA]</scope>
    <source>
        <strain evidence="2">PS312</strain>
    </source>
</reference>